<sequence length="361" mass="40656">MSEGLEYQQKNMPFRRLGSSGLRVPVLSLGGWLTFGGTVTSDPAKEIIKTALENGINMFDEAEEYNKGKSEAELRFFPESSGRILRELNVRRGDLIITTKIFWGTRPGPNNGGLSRKHIIEGLRESLVRLQTDYVDVVFAHRADVHVPMLEVVRAFSWVIDQGLAYYWGTSEWAAQQIEEAIQIATQYGLHAPVAEQCQYSLLHRERPEAEYASLYKKYGYGTTIFSALYFGFLTGKYNDGIPAGTRFDNHKDNFRTIIEKLETEEGQRQIAQVKELTSLAQKELDCTVAQLALAWVLRNPNTSTIILGATRPEQLLSNLKAIEVYPKLTSGIMDRIEKILGNKPPEPATYGRPQLDPLGR</sequence>
<evidence type="ECO:0000313" key="1">
    <source>
        <dbReference type="EMBL" id="KAI0029288.1"/>
    </source>
</evidence>
<accession>A0ACB8QC49</accession>
<dbReference type="EMBL" id="MU273686">
    <property type="protein sequence ID" value="KAI0029288.1"/>
    <property type="molecule type" value="Genomic_DNA"/>
</dbReference>
<comment type="caution">
    <text evidence="1">The sequence shown here is derived from an EMBL/GenBank/DDBJ whole genome shotgun (WGS) entry which is preliminary data.</text>
</comment>
<protein>
    <submittedName>
        <fullName evidence="1">Aldo/keto reductase</fullName>
    </submittedName>
</protein>
<gene>
    <name evidence="1" type="ORF">K488DRAFT_56692</name>
</gene>
<organism evidence="1 2">
    <name type="scientific">Vararia minispora EC-137</name>
    <dbReference type="NCBI Taxonomy" id="1314806"/>
    <lineage>
        <taxon>Eukaryota</taxon>
        <taxon>Fungi</taxon>
        <taxon>Dikarya</taxon>
        <taxon>Basidiomycota</taxon>
        <taxon>Agaricomycotina</taxon>
        <taxon>Agaricomycetes</taxon>
        <taxon>Russulales</taxon>
        <taxon>Lachnocladiaceae</taxon>
        <taxon>Vararia</taxon>
    </lineage>
</organism>
<dbReference type="Proteomes" id="UP000814128">
    <property type="component" value="Unassembled WGS sequence"/>
</dbReference>
<reference evidence="1" key="1">
    <citation type="submission" date="2021-02" db="EMBL/GenBank/DDBJ databases">
        <authorList>
            <consortium name="DOE Joint Genome Institute"/>
            <person name="Ahrendt S."/>
            <person name="Looney B.P."/>
            <person name="Miyauchi S."/>
            <person name="Morin E."/>
            <person name="Drula E."/>
            <person name="Courty P.E."/>
            <person name="Chicoki N."/>
            <person name="Fauchery L."/>
            <person name="Kohler A."/>
            <person name="Kuo A."/>
            <person name="Labutti K."/>
            <person name="Pangilinan J."/>
            <person name="Lipzen A."/>
            <person name="Riley R."/>
            <person name="Andreopoulos W."/>
            <person name="He G."/>
            <person name="Johnson J."/>
            <person name="Barry K.W."/>
            <person name="Grigoriev I.V."/>
            <person name="Nagy L."/>
            <person name="Hibbett D."/>
            <person name="Henrissat B."/>
            <person name="Matheny P.B."/>
            <person name="Labbe J."/>
            <person name="Martin F."/>
        </authorList>
    </citation>
    <scope>NUCLEOTIDE SEQUENCE</scope>
    <source>
        <strain evidence="1">EC-137</strain>
    </source>
</reference>
<name>A0ACB8QC49_9AGAM</name>
<keyword evidence="2" id="KW-1185">Reference proteome</keyword>
<proteinExistence type="predicted"/>
<reference evidence="1" key="2">
    <citation type="journal article" date="2022" name="New Phytol.">
        <title>Evolutionary transition to the ectomycorrhizal habit in the genomes of a hyperdiverse lineage of mushroom-forming fungi.</title>
        <authorList>
            <person name="Looney B."/>
            <person name="Miyauchi S."/>
            <person name="Morin E."/>
            <person name="Drula E."/>
            <person name="Courty P.E."/>
            <person name="Kohler A."/>
            <person name="Kuo A."/>
            <person name="LaButti K."/>
            <person name="Pangilinan J."/>
            <person name="Lipzen A."/>
            <person name="Riley R."/>
            <person name="Andreopoulos W."/>
            <person name="He G."/>
            <person name="Johnson J."/>
            <person name="Nolan M."/>
            <person name="Tritt A."/>
            <person name="Barry K.W."/>
            <person name="Grigoriev I.V."/>
            <person name="Nagy L.G."/>
            <person name="Hibbett D."/>
            <person name="Henrissat B."/>
            <person name="Matheny P.B."/>
            <person name="Labbe J."/>
            <person name="Martin F.M."/>
        </authorList>
    </citation>
    <scope>NUCLEOTIDE SEQUENCE</scope>
    <source>
        <strain evidence="1">EC-137</strain>
    </source>
</reference>
<evidence type="ECO:0000313" key="2">
    <source>
        <dbReference type="Proteomes" id="UP000814128"/>
    </source>
</evidence>